<gene>
    <name evidence="1" type="ORF">HE1_00134</name>
</gene>
<evidence type="ECO:0000313" key="1">
    <source>
        <dbReference type="EMBL" id="GAJ45824.1"/>
    </source>
</evidence>
<reference evidence="1 2" key="1">
    <citation type="journal article" date="2014" name="FEMS Microbiol. Lett.">
        <title>Draft genome sequences of three Holospora species (Holospora obtusa, Holospora undulata, and Holospora elegans), endonuclear symbiotic bacteria of the ciliate Paramecium caudatum.</title>
        <authorList>
            <person name="Dohra H."/>
            <person name="Tanaka K."/>
            <person name="Suzuki T."/>
            <person name="Fujishima M."/>
            <person name="Suzuki H."/>
        </authorList>
    </citation>
    <scope>NUCLEOTIDE SEQUENCE [LARGE SCALE GENOMIC DNA]</scope>
    <source>
        <strain evidence="1 2">E1</strain>
    </source>
</reference>
<protein>
    <submittedName>
        <fullName evidence="1">Uncharacterized protein</fullName>
    </submittedName>
</protein>
<sequence length="85" mass="9953">MYILIKAALISYVQRQKAGKEIVKILLKKRVGNMIKEQIVLSVWLITNRQHQWVLTDLATQYYTPSLGRKISDQATKAWPRCYCE</sequence>
<dbReference type="Proteomes" id="UP000024842">
    <property type="component" value="Unassembled WGS sequence"/>
</dbReference>
<name>A0A023DWR8_9PROT</name>
<dbReference type="EMBL" id="BAUP01000032">
    <property type="protein sequence ID" value="GAJ45824.1"/>
    <property type="molecule type" value="Genomic_DNA"/>
</dbReference>
<organism evidence="1 2">
    <name type="scientific">Holospora elegans E1</name>
    <dbReference type="NCBI Taxonomy" id="1427503"/>
    <lineage>
        <taxon>Bacteria</taxon>
        <taxon>Pseudomonadati</taxon>
        <taxon>Pseudomonadota</taxon>
        <taxon>Alphaproteobacteria</taxon>
        <taxon>Holosporales</taxon>
        <taxon>Holosporaceae</taxon>
        <taxon>Holospora</taxon>
    </lineage>
</organism>
<dbReference type="AlphaFoldDB" id="A0A023DWR8"/>
<comment type="caution">
    <text evidence="1">The sequence shown here is derived from an EMBL/GenBank/DDBJ whole genome shotgun (WGS) entry which is preliminary data.</text>
</comment>
<accession>A0A023DWR8</accession>
<evidence type="ECO:0000313" key="2">
    <source>
        <dbReference type="Proteomes" id="UP000024842"/>
    </source>
</evidence>
<keyword evidence="2" id="KW-1185">Reference proteome</keyword>
<proteinExistence type="predicted"/>